<keyword evidence="2" id="KW-1185">Reference proteome</keyword>
<organism evidence="1 2">
    <name type="scientific">Paenibacillus phyllosphaerae</name>
    <dbReference type="NCBI Taxonomy" id="274593"/>
    <lineage>
        <taxon>Bacteria</taxon>
        <taxon>Bacillati</taxon>
        <taxon>Bacillota</taxon>
        <taxon>Bacilli</taxon>
        <taxon>Bacillales</taxon>
        <taxon>Paenibacillaceae</taxon>
        <taxon>Paenibacillus</taxon>
    </lineage>
</organism>
<gene>
    <name evidence="1" type="ORF">FHS18_003480</name>
</gene>
<dbReference type="AlphaFoldDB" id="A0A7W5AZ21"/>
<evidence type="ECO:0000313" key="2">
    <source>
        <dbReference type="Proteomes" id="UP000570361"/>
    </source>
</evidence>
<dbReference type="EMBL" id="JACHXK010000007">
    <property type="protein sequence ID" value="MBB3111412.1"/>
    <property type="molecule type" value="Genomic_DNA"/>
</dbReference>
<reference evidence="1 2" key="1">
    <citation type="submission" date="2020-08" db="EMBL/GenBank/DDBJ databases">
        <title>Genomic Encyclopedia of Type Strains, Phase III (KMG-III): the genomes of soil and plant-associated and newly described type strains.</title>
        <authorList>
            <person name="Whitman W."/>
        </authorList>
    </citation>
    <scope>NUCLEOTIDE SEQUENCE [LARGE SCALE GENOMIC DNA]</scope>
    <source>
        <strain evidence="1 2">CECT 5862</strain>
    </source>
</reference>
<dbReference type="Proteomes" id="UP000570361">
    <property type="component" value="Unassembled WGS sequence"/>
</dbReference>
<evidence type="ECO:0000313" key="1">
    <source>
        <dbReference type="EMBL" id="MBB3111412.1"/>
    </source>
</evidence>
<accession>A0A7W5AZ21</accession>
<protein>
    <submittedName>
        <fullName evidence="1">Uncharacterized protein</fullName>
    </submittedName>
</protein>
<dbReference type="RefSeq" id="WP_183601289.1">
    <property type="nucleotide sequence ID" value="NZ_JACHXK010000007.1"/>
</dbReference>
<proteinExistence type="predicted"/>
<sequence length="102" mass="11920">MARESDSSLLEWPDLAFHHYCLKVYRLNRGVYNTIDQWLFDHGYQTIRGRRSMILRFLEHYANRLVREDDKTLSFGKGKLIVELSLFTAQANTAQADLPTAN</sequence>
<name>A0A7W5AZ21_9BACL</name>
<comment type="caution">
    <text evidence="1">The sequence shown here is derived from an EMBL/GenBank/DDBJ whole genome shotgun (WGS) entry which is preliminary data.</text>
</comment>